<evidence type="ECO:0000256" key="3">
    <source>
        <dbReference type="ARBA" id="ARBA00022468"/>
    </source>
</evidence>
<comment type="caution">
    <text evidence="7">The sequence shown here is derived from an EMBL/GenBank/DDBJ whole genome shotgun (WGS) entry which is preliminary data.</text>
</comment>
<dbReference type="SUPFAM" id="SSF54373">
    <property type="entry name" value="FAD-linked reductases, C-terminal domain"/>
    <property type="match status" value="1"/>
</dbReference>
<dbReference type="STRING" id="418985.A0A1V9WZU3"/>
<reference evidence="7 8" key="1">
    <citation type="journal article" date="2017" name="Gigascience">
        <title>Draft genome of the honey bee ectoparasitic mite, Tropilaelaps mercedesae, is shaped by the parasitic life history.</title>
        <authorList>
            <person name="Dong X."/>
            <person name="Armstrong S.D."/>
            <person name="Xia D."/>
            <person name="Makepeace B.L."/>
            <person name="Darby A.C."/>
            <person name="Kadowaki T."/>
        </authorList>
    </citation>
    <scope>NUCLEOTIDE SEQUENCE [LARGE SCALE GENOMIC DNA]</scope>
    <source>
        <strain evidence="7">Wuxi-XJTLU</strain>
    </source>
</reference>
<dbReference type="InterPro" id="IPR001738">
    <property type="entry name" value="Rab_escort"/>
</dbReference>
<organism evidence="7 8">
    <name type="scientific">Tropilaelaps mercedesae</name>
    <dbReference type="NCBI Taxonomy" id="418985"/>
    <lineage>
        <taxon>Eukaryota</taxon>
        <taxon>Metazoa</taxon>
        <taxon>Ecdysozoa</taxon>
        <taxon>Arthropoda</taxon>
        <taxon>Chelicerata</taxon>
        <taxon>Arachnida</taxon>
        <taxon>Acari</taxon>
        <taxon>Parasitiformes</taxon>
        <taxon>Mesostigmata</taxon>
        <taxon>Gamasina</taxon>
        <taxon>Dermanyssoidea</taxon>
        <taxon>Laelapidae</taxon>
        <taxon>Tropilaelaps</taxon>
    </lineage>
</organism>
<protein>
    <recommendedName>
        <fullName evidence="5">Rab proteins geranylgeranyltransferase component A</fullName>
    </recommendedName>
</protein>
<dbReference type="GO" id="GO:0005829">
    <property type="term" value="C:cytosol"/>
    <property type="evidence" value="ECO:0007669"/>
    <property type="project" value="TreeGrafter"/>
</dbReference>
<evidence type="ECO:0000256" key="4">
    <source>
        <dbReference type="ARBA" id="ARBA00022490"/>
    </source>
</evidence>
<evidence type="ECO:0000256" key="2">
    <source>
        <dbReference type="ARBA" id="ARBA00005593"/>
    </source>
</evidence>
<dbReference type="SUPFAM" id="SSF51905">
    <property type="entry name" value="FAD/NAD(P)-binding domain"/>
    <property type="match status" value="1"/>
</dbReference>
<evidence type="ECO:0000313" key="7">
    <source>
        <dbReference type="EMBL" id="OQR66697.1"/>
    </source>
</evidence>
<accession>A0A1V9WZU3</accession>
<name>A0A1V9WZU3_9ACAR</name>
<dbReference type="GO" id="GO:0006886">
    <property type="term" value="P:intracellular protein transport"/>
    <property type="evidence" value="ECO:0007669"/>
    <property type="project" value="InterPro"/>
</dbReference>
<dbReference type="GO" id="GO:0016740">
    <property type="term" value="F:transferase activity"/>
    <property type="evidence" value="ECO:0007669"/>
    <property type="project" value="UniProtKB-KW"/>
</dbReference>
<evidence type="ECO:0000313" key="8">
    <source>
        <dbReference type="Proteomes" id="UP000192247"/>
    </source>
</evidence>
<sequence>MEELPTSVDVVVLGTGLGESIVAAACSRIGKSVLHFDHRCHYGSHFTAFNFNGLRDALSSEKNVANDELNEDISQAIPEGQRFVPAKESPRFSNVDVELRTSEGDEWTDERLQKESHRFNLDLAPRLLFARGKMVELLISSNIAKYAEFKLVSRVLALKDGCLEQVPCSRADVFATKNVNVVEKRALMKLMTAIQDFEKQEMFVDWLDKPFSEFLQHKELHLTDNLRHFIVNSIAMCDGSTPTRQALGNAKKFLQSLGRYGNSPFLSPIYGCGELPQCFCRLCAVFGGIYHLERKTAGFLVDSDNRVTGVISQGKIFKASYVVTNLDVSPQASTECKEYVSRAVLIATESMLPLEKEQVTLLRTPPEGRRPAVTVIEQGPGMMVCPKGLVVAHMSCRKGDASTAKEDLSSLVDELYRRDKQVWVAYFNTLDTASEKCSSTGQIKDLFTMASPGLHLDYDFQIDQAQDVFQRMFPGEEFLPRAPDPDEIILDFEETTAALTADEENKVNAEVVEDTTEASSQNGNSGRTETKKDAERTDASNAGERDM</sequence>
<comment type="function">
    <text evidence="5">Substrate-binding subunit (component A) of the Rab geranylgeranyltransferase (GGTase) complex. Binds unprenylated Rab proteins and presents the substrate peptide to the catalytic component B. The component A is thought to be regenerated by transferring its prenylated Rab back to the donor membrane.</text>
</comment>
<gene>
    <name evidence="7" type="ORF">BIW11_02307</name>
</gene>
<comment type="subcellular location">
    <subcellularLocation>
        <location evidence="1 5">Cytoplasm</location>
    </subcellularLocation>
</comment>
<dbReference type="GO" id="GO:0005968">
    <property type="term" value="C:Rab-protein geranylgeranyltransferase complex"/>
    <property type="evidence" value="ECO:0007669"/>
    <property type="project" value="UniProtKB-UniRule"/>
</dbReference>
<feature type="region of interest" description="Disordered" evidence="6">
    <location>
        <begin position="500"/>
        <end position="547"/>
    </location>
</feature>
<dbReference type="OrthoDB" id="1923006at2759"/>
<dbReference type="GO" id="GO:0005096">
    <property type="term" value="F:GTPase activator activity"/>
    <property type="evidence" value="ECO:0007669"/>
    <property type="project" value="UniProtKB-UniRule"/>
</dbReference>
<dbReference type="GO" id="GO:0005634">
    <property type="term" value="C:nucleus"/>
    <property type="evidence" value="ECO:0007669"/>
    <property type="project" value="TreeGrafter"/>
</dbReference>
<proteinExistence type="inferred from homology"/>
<feature type="compositionally biased region" description="Polar residues" evidence="6">
    <location>
        <begin position="517"/>
        <end position="527"/>
    </location>
</feature>
<dbReference type="InterPro" id="IPR036188">
    <property type="entry name" value="FAD/NAD-bd_sf"/>
</dbReference>
<dbReference type="PANTHER" id="PTHR11787">
    <property type="entry name" value="RAB GDP-DISSOCIATION INHIBITOR"/>
    <property type="match status" value="1"/>
</dbReference>
<evidence type="ECO:0000256" key="5">
    <source>
        <dbReference type="PIRNR" id="PIRNR016550"/>
    </source>
</evidence>
<keyword evidence="8" id="KW-1185">Reference proteome</keyword>
<feature type="compositionally biased region" description="Basic and acidic residues" evidence="6">
    <location>
        <begin position="528"/>
        <end position="547"/>
    </location>
</feature>
<dbReference type="GO" id="GO:0005092">
    <property type="term" value="F:GDP-dissociation inhibitor activity"/>
    <property type="evidence" value="ECO:0007669"/>
    <property type="project" value="InterPro"/>
</dbReference>
<keyword evidence="4 5" id="KW-0963">Cytoplasm</keyword>
<dbReference type="Gene3D" id="1.10.405.10">
    <property type="entry name" value="Guanine Nucleotide Dissociation Inhibitor, domain 1"/>
    <property type="match status" value="1"/>
</dbReference>
<dbReference type="InterPro" id="IPR018203">
    <property type="entry name" value="GDP_dissociation_inhibitor"/>
</dbReference>
<dbReference type="FunCoup" id="A0A1V9WZU3">
    <property type="interactions" value="418"/>
</dbReference>
<dbReference type="InParanoid" id="A0A1V9WZU3"/>
<dbReference type="Gene3D" id="3.50.50.60">
    <property type="entry name" value="FAD/NAD(P)-binding domain"/>
    <property type="match status" value="1"/>
</dbReference>
<dbReference type="FunFam" id="1.10.405.10:FF:000003">
    <property type="entry name" value="Rab proteins geranylgeranyltransferase component A"/>
    <property type="match status" value="1"/>
</dbReference>
<dbReference type="PIRSF" id="PIRSF016550">
    <property type="entry name" value="Rab_ger_ger_transf_A_euk"/>
    <property type="match status" value="1"/>
</dbReference>
<dbReference type="AlphaFoldDB" id="A0A1V9WZU3"/>
<evidence type="ECO:0000256" key="6">
    <source>
        <dbReference type="SAM" id="MobiDB-lite"/>
    </source>
</evidence>
<keyword evidence="7" id="KW-0808">Transferase</keyword>
<keyword evidence="3 5" id="KW-0343">GTPase activation</keyword>
<dbReference type="Pfam" id="PF00996">
    <property type="entry name" value="GDI"/>
    <property type="match status" value="2"/>
</dbReference>
<dbReference type="PANTHER" id="PTHR11787:SF4">
    <property type="entry name" value="CHM, RAB ESCORT PROTEIN 1"/>
    <property type="match status" value="1"/>
</dbReference>
<dbReference type="Proteomes" id="UP000192247">
    <property type="component" value="Unassembled WGS sequence"/>
</dbReference>
<dbReference type="GO" id="GO:0016192">
    <property type="term" value="P:vesicle-mediated transport"/>
    <property type="evidence" value="ECO:0007669"/>
    <property type="project" value="TreeGrafter"/>
</dbReference>
<comment type="similarity">
    <text evidence="2 5">Belongs to the Rab GDI family.</text>
</comment>
<dbReference type="Gene3D" id="3.30.519.10">
    <property type="entry name" value="Guanine Nucleotide Dissociation Inhibitor, domain 2"/>
    <property type="match status" value="1"/>
</dbReference>
<dbReference type="EMBL" id="MNPL01031396">
    <property type="protein sequence ID" value="OQR66697.1"/>
    <property type="molecule type" value="Genomic_DNA"/>
</dbReference>
<evidence type="ECO:0000256" key="1">
    <source>
        <dbReference type="ARBA" id="ARBA00004496"/>
    </source>
</evidence>
<dbReference type="PRINTS" id="PR00891">
    <property type="entry name" value="RABGDIREP"/>
</dbReference>
<dbReference type="GO" id="GO:0007264">
    <property type="term" value="P:small GTPase-mediated signal transduction"/>
    <property type="evidence" value="ECO:0007669"/>
    <property type="project" value="UniProtKB-UniRule"/>
</dbReference>